<proteinExistence type="predicted"/>
<dbReference type="Proteomes" id="UP000799766">
    <property type="component" value="Unassembled WGS sequence"/>
</dbReference>
<dbReference type="EMBL" id="MU001670">
    <property type="protein sequence ID" value="KAF2462417.1"/>
    <property type="molecule type" value="Genomic_DNA"/>
</dbReference>
<name>A0A6A6PF82_9PEZI</name>
<feature type="region of interest" description="Disordered" evidence="1">
    <location>
        <begin position="94"/>
        <end position="118"/>
    </location>
</feature>
<organism evidence="2 3">
    <name type="scientific">Lineolata rhizophorae</name>
    <dbReference type="NCBI Taxonomy" id="578093"/>
    <lineage>
        <taxon>Eukaryota</taxon>
        <taxon>Fungi</taxon>
        <taxon>Dikarya</taxon>
        <taxon>Ascomycota</taxon>
        <taxon>Pezizomycotina</taxon>
        <taxon>Dothideomycetes</taxon>
        <taxon>Dothideomycetes incertae sedis</taxon>
        <taxon>Lineolatales</taxon>
        <taxon>Lineolataceae</taxon>
        <taxon>Lineolata</taxon>
    </lineage>
</organism>
<reference evidence="2" key="1">
    <citation type="journal article" date="2020" name="Stud. Mycol.">
        <title>101 Dothideomycetes genomes: a test case for predicting lifestyles and emergence of pathogens.</title>
        <authorList>
            <person name="Haridas S."/>
            <person name="Albert R."/>
            <person name="Binder M."/>
            <person name="Bloem J."/>
            <person name="Labutti K."/>
            <person name="Salamov A."/>
            <person name="Andreopoulos B."/>
            <person name="Baker S."/>
            <person name="Barry K."/>
            <person name="Bills G."/>
            <person name="Bluhm B."/>
            <person name="Cannon C."/>
            <person name="Castanera R."/>
            <person name="Culley D."/>
            <person name="Daum C."/>
            <person name="Ezra D."/>
            <person name="Gonzalez J."/>
            <person name="Henrissat B."/>
            <person name="Kuo A."/>
            <person name="Liang C."/>
            <person name="Lipzen A."/>
            <person name="Lutzoni F."/>
            <person name="Magnuson J."/>
            <person name="Mondo S."/>
            <person name="Nolan M."/>
            <person name="Ohm R."/>
            <person name="Pangilinan J."/>
            <person name="Park H.-J."/>
            <person name="Ramirez L."/>
            <person name="Alfaro M."/>
            <person name="Sun H."/>
            <person name="Tritt A."/>
            <person name="Yoshinaga Y."/>
            <person name="Zwiers L.-H."/>
            <person name="Turgeon B."/>
            <person name="Goodwin S."/>
            <person name="Spatafora J."/>
            <person name="Crous P."/>
            <person name="Grigoriev I."/>
        </authorList>
    </citation>
    <scope>NUCLEOTIDE SEQUENCE</scope>
    <source>
        <strain evidence="2">ATCC 16933</strain>
    </source>
</reference>
<sequence>MLAARVRIGQVACAAEPDKRTVEGGEQPGAPVHLDATAANTSAAAALGRTVFLAPPAHLLASWRRRTEPAAGQRAALRPLPAILPRQRPIVSRLGPNPPGHCPGWGKQNRVDAKAPRPRTWRVPCDDAVQSIATSLARHGKVVVGGPRARPIFWERLREGESSPRDAGPVALAPG</sequence>
<dbReference type="AlphaFoldDB" id="A0A6A6PF82"/>
<evidence type="ECO:0000256" key="1">
    <source>
        <dbReference type="SAM" id="MobiDB-lite"/>
    </source>
</evidence>
<accession>A0A6A6PF82</accession>
<evidence type="ECO:0000313" key="2">
    <source>
        <dbReference type="EMBL" id="KAF2462417.1"/>
    </source>
</evidence>
<keyword evidence="3" id="KW-1185">Reference proteome</keyword>
<protein>
    <submittedName>
        <fullName evidence="2">Uncharacterized protein</fullName>
    </submittedName>
</protein>
<evidence type="ECO:0000313" key="3">
    <source>
        <dbReference type="Proteomes" id="UP000799766"/>
    </source>
</evidence>
<gene>
    <name evidence="2" type="ORF">BDY21DRAFT_14072</name>
</gene>